<evidence type="ECO:0008006" key="3">
    <source>
        <dbReference type="Google" id="ProtNLM"/>
    </source>
</evidence>
<gene>
    <name evidence="1" type="ORF">GM676_07235</name>
</gene>
<organism evidence="1 2">
    <name type="scientific">Duganella radicis</name>
    <dbReference type="NCBI Taxonomy" id="551988"/>
    <lineage>
        <taxon>Bacteria</taxon>
        <taxon>Pseudomonadati</taxon>
        <taxon>Pseudomonadota</taxon>
        <taxon>Betaproteobacteria</taxon>
        <taxon>Burkholderiales</taxon>
        <taxon>Oxalobacteraceae</taxon>
        <taxon>Telluria group</taxon>
        <taxon>Duganella</taxon>
    </lineage>
</organism>
<dbReference type="AlphaFoldDB" id="A0A6L6PGG2"/>
<name>A0A6L6PGG2_9BURK</name>
<dbReference type="RefSeq" id="WP_155462769.1">
    <property type="nucleotide sequence ID" value="NZ_WNKY01000005.1"/>
</dbReference>
<keyword evidence="2" id="KW-1185">Reference proteome</keyword>
<proteinExistence type="predicted"/>
<accession>A0A6L6PGG2</accession>
<evidence type="ECO:0000313" key="1">
    <source>
        <dbReference type="EMBL" id="MTV37375.1"/>
    </source>
</evidence>
<comment type="caution">
    <text evidence="1">The sequence shown here is derived from an EMBL/GenBank/DDBJ whole genome shotgun (WGS) entry which is preliminary data.</text>
</comment>
<dbReference type="OrthoDB" id="9133087at2"/>
<reference evidence="1 2" key="1">
    <citation type="submission" date="2019-11" db="EMBL/GenBank/DDBJ databases">
        <title>Type strains purchased from KCTC, JCM and DSMZ.</title>
        <authorList>
            <person name="Lu H."/>
        </authorList>
    </citation>
    <scope>NUCLEOTIDE SEQUENCE [LARGE SCALE GENOMIC DNA]</scope>
    <source>
        <strain evidence="1 2">KCTC 22382</strain>
    </source>
</reference>
<sequence length="98" mass="10963">MSTPFDSHKYAKRLMEAGLSPALADVQAETTAELMNELSRISTKLEEVDIRTNARIDQSRVELEAKIAESRVELVRWVVGIALLQSSFFTGLVLKLMP</sequence>
<evidence type="ECO:0000313" key="2">
    <source>
        <dbReference type="Proteomes" id="UP000475582"/>
    </source>
</evidence>
<dbReference type="EMBL" id="WNKY01000005">
    <property type="protein sequence ID" value="MTV37375.1"/>
    <property type="molecule type" value="Genomic_DNA"/>
</dbReference>
<dbReference type="Proteomes" id="UP000475582">
    <property type="component" value="Unassembled WGS sequence"/>
</dbReference>
<protein>
    <recommendedName>
        <fullName evidence="3">DUF1640 domain-containing protein</fullName>
    </recommendedName>
</protein>